<name>A0A7W2JRI8_9PSED</name>
<reference evidence="2 4" key="1">
    <citation type="submission" date="2020-07" db="EMBL/GenBank/DDBJ databases">
        <title>Diversity of carbapenemase encoding genes among Pseudomonas putida group clinical isolates in a tertiary Brazilian hospital.</title>
        <authorList>
            <person name="Alberto-Lei F."/>
            <person name="Nodari C.S."/>
            <person name="Streling A.P."/>
            <person name="Paulino J.T."/>
            <person name="Bessa-Neto F.O."/>
            <person name="Cayo R."/>
            <person name="Gales A.C."/>
        </authorList>
    </citation>
    <scope>NUCLEOTIDE SEQUENCE [LARGE SCALE GENOMIC DNA]</scope>
    <source>
        <strain evidence="2 4">14802</strain>
    </source>
</reference>
<dbReference type="EMBL" id="CP081966">
    <property type="protein sequence ID" value="QZP26877.1"/>
    <property type="molecule type" value="Genomic_DNA"/>
</dbReference>
<keyword evidence="1" id="KW-0732">Signal</keyword>
<evidence type="ECO:0000313" key="4">
    <source>
        <dbReference type="Proteomes" id="UP000541770"/>
    </source>
</evidence>
<evidence type="ECO:0000256" key="1">
    <source>
        <dbReference type="SAM" id="SignalP"/>
    </source>
</evidence>
<feature type="chain" id="PRO_5030852847" description="Lipoprotein" evidence="1">
    <location>
        <begin position="25"/>
        <end position="139"/>
    </location>
</feature>
<feature type="signal peptide" evidence="1">
    <location>
        <begin position="1"/>
        <end position="24"/>
    </location>
</feature>
<reference evidence="3 5" key="2">
    <citation type="submission" date="2021-08" db="EMBL/GenBank/DDBJ databases">
        <title>Bactericidal Effect of Pseudomonas oryziphila sp. nov., a novel Pseudomonas Species Against Xanthomonas oryzae Reduces Disease Severity of Bacterial Leaf Streak of Rice.</title>
        <authorList>
            <person name="Yang R."/>
            <person name="Li S."/>
            <person name="Li Y."/>
            <person name="Yan Y."/>
            <person name="Fang Y."/>
            <person name="Zou L."/>
            <person name="Chen G."/>
        </authorList>
    </citation>
    <scope>NUCLEOTIDE SEQUENCE [LARGE SCALE GENOMIC DNA]</scope>
    <source>
        <strain evidence="3 5">DSM 17497</strain>
    </source>
</reference>
<evidence type="ECO:0008006" key="6">
    <source>
        <dbReference type="Google" id="ProtNLM"/>
    </source>
</evidence>
<dbReference type="Proteomes" id="UP000825591">
    <property type="component" value="Chromosome"/>
</dbReference>
<evidence type="ECO:0000313" key="5">
    <source>
        <dbReference type="Proteomes" id="UP000825591"/>
    </source>
</evidence>
<accession>A0A7W2JRI8</accession>
<dbReference type="RefSeq" id="WP_028688710.1">
    <property type="nucleotide sequence ID" value="NZ_BQIL01000027.1"/>
</dbReference>
<evidence type="ECO:0000313" key="2">
    <source>
        <dbReference type="EMBL" id="MBA6063848.1"/>
    </source>
</evidence>
<gene>
    <name evidence="2" type="ORF">H4C75_03620</name>
    <name evidence="3" type="ORF">K5H97_00520</name>
</gene>
<evidence type="ECO:0000313" key="3">
    <source>
        <dbReference type="EMBL" id="QZP26877.1"/>
    </source>
</evidence>
<dbReference type="AlphaFoldDB" id="A0A7W2JRI8"/>
<sequence length="139" mass="15590">MRTLLFAAGTLVLLSGCASFLPSADPNQAWIDLAPGDNDSLHALQVDERAWADTRYFEVQPGNHELTVRYQFAVTPSNIGPVDEPLWRDCQLNLTYKDFTAGQRYQMQAGSIGFRPWIKLYDQQQKLIGQGEPAGCQRT</sequence>
<keyword evidence="5" id="KW-1185">Reference proteome</keyword>
<dbReference type="PROSITE" id="PS51257">
    <property type="entry name" value="PROKAR_LIPOPROTEIN"/>
    <property type="match status" value="1"/>
</dbReference>
<protein>
    <recommendedName>
        <fullName evidence="6">Lipoprotein</fullName>
    </recommendedName>
</protein>
<proteinExistence type="predicted"/>
<dbReference type="Proteomes" id="UP000541770">
    <property type="component" value="Unassembled WGS sequence"/>
</dbReference>
<dbReference type="EMBL" id="JACGDE010000001">
    <property type="protein sequence ID" value="MBA6063848.1"/>
    <property type="molecule type" value="Genomic_DNA"/>
</dbReference>
<organism evidence="2 4">
    <name type="scientific">Pseudomonas mosselii</name>
    <dbReference type="NCBI Taxonomy" id="78327"/>
    <lineage>
        <taxon>Bacteria</taxon>
        <taxon>Pseudomonadati</taxon>
        <taxon>Pseudomonadota</taxon>
        <taxon>Gammaproteobacteria</taxon>
        <taxon>Pseudomonadales</taxon>
        <taxon>Pseudomonadaceae</taxon>
        <taxon>Pseudomonas</taxon>
    </lineage>
</organism>